<feature type="coiled-coil region" evidence="6">
    <location>
        <begin position="424"/>
        <end position="472"/>
    </location>
</feature>
<dbReference type="GO" id="GO:0003924">
    <property type="term" value="F:GTPase activity"/>
    <property type="evidence" value="ECO:0007669"/>
    <property type="project" value="InterPro"/>
</dbReference>
<dbReference type="Pfam" id="PF00350">
    <property type="entry name" value="Dynamin_N"/>
    <property type="match status" value="1"/>
</dbReference>
<protein>
    <submittedName>
        <fullName evidence="8">GTP-binding protein</fullName>
    </submittedName>
</protein>
<evidence type="ECO:0000256" key="1">
    <source>
        <dbReference type="ARBA" id="ARBA00004370"/>
    </source>
</evidence>
<evidence type="ECO:0000256" key="2">
    <source>
        <dbReference type="ARBA" id="ARBA00022741"/>
    </source>
</evidence>
<keyword evidence="4" id="KW-0342">GTP-binding</keyword>
<evidence type="ECO:0000259" key="7">
    <source>
        <dbReference type="Pfam" id="PF00350"/>
    </source>
</evidence>
<dbReference type="PANTHER" id="PTHR10465">
    <property type="entry name" value="TRANSMEMBRANE GTPASE FZO1"/>
    <property type="match status" value="1"/>
</dbReference>
<evidence type="ECO:0000256" key="5">
    <source>
        <dbReference type="ARBA" id="ARBA00023136"/>
    </source>
</evidence>
<feature type="domain" description="Dynamin N-terminal" evidence="7">
    <location>
        <begin position="167"/>
        <end position="335"/>
    </location>
</feature>
<keyword evidence="6" id="KW-0175">Coiled coil</keyword>
<dbReference type="SUPFAM" id="SSF52540">
    <property type="entry name" value="P-loop containing nucleoside triphosphate hydrolases"/>
    <property type="match status" value="1"/>
</dbReference>
<keyword evidence="5" id="KW-0472">Membrane</keyword>
<sequence>MDEFLDEIWGIDRLCISYDIKVEADSKIAAIILLVDKDNIDRISNLSSFKDILDHLKLENSLYGIQVAQIGVINGIKNIEISKLETLNNLKTLKLSKIIDSKKYEQIQRFLNTIEFLKQDIPFEDIKQNFSFYKSLDELNSLADELSRFDKQANDVKEKSNNSEFVISVTGVINAGKSSMLNSFLGSDILGTSNIPETANLSLLKYGKSSIAKIVFYNDEELKRFGIDKRYEDKTVPLSELINYTSAQFEISKYIKMIELSLDLPMLKDNISIVDTPGLDDTVVLREELTKYFMDKSDTIIHLMNASQSSTKKDISFIVDTLQNSKNSSLIVVLTHSDLLSEEELVDVVSYTEKSIKEELLKFGFATNLIDNVKYFKIDNISKNGIYELKNYIYNMFFGKNSQKANLIIQSYLKELKLISSRLIKDMEFKVSKLSKNNLELESDKDRLKKEISNLESKISDTENEINGYLNRLDYSDINFELKFKDAFLGIKDGIILDLKYNESKKTKPDFDRIKTISQSRLKDIITDVLRDIAYQISKDIELIKSNLKDRLKLNSNFSLNIKKFIDDNLNEEKQIKFSYEILEIIKKNLSLEKKSQLLESYFDMFLNDLDLKNMVNKLSKENTSSFKESLKMELLGFKKELENKQSSLEEIFYNKQNSSKDEMEEASKLKKDLNILKDIEKRLNNA</sequence>
<name>A0A2P8QYF4_9BACT</name>
<dbReference type="GO" id="GO:0005525">
    <property type="term" value="F:GTP binding"/>
    <property type="evidence" value="ECO:0007669"/>
    <property type="project" value="UniProtKB-KW"/>
</dbReference>
<comment type="subcellular location">
    <subcellularLocation>
        <location evidence="1">Membrane</location>
    </subcellularLocation>
</comment>
<comment type="caution">
    <text evidence="8">The sequence shown here is derived from an EMBL/GenBank/DDBJ whole genome shotgun (WGS) entry which is preliminary data.</text>
</comment>
<dbReference type="OrthoDB" id="1100581at2"/>
<organism evidence="8 9">
    <name type="scientific">Campylobacter blaseri</name>
    <dbReference type="NCBI Taxonomy" id="2042961"/>
    <lineage>
        <taxon>Bacteria</taxon>
        <taxon>Pseudomonadati</taxon>
        <taxon>Campylobacterota</taxon>
        <taxon>Epsilonproteobacteria</taxon>
        <taxon>Campylobacterales</taxon>
        <taxon>Campylobacteraceae</taxon>
        <taxon>Campylobacter</taxon>
    </lineage>
</organism>
<dbReference type="RefSeq" id="WP_106872738.1">
    <property type="nucleotide sequence ID" value="NZ_CP053841.1"/>
</dbReference>
<evidence type="ECO:0000313" key="8">
    <source>
        <dbReference type="EMBL" id="PSM51293.1"/>
    </source>
</evidence>
<keyword evidence="9" id="KW-1185">Reference proteome</keyword>
<gene>
    <name evidence="8" type="ORF">CQ405_08660</name>
</gene>
<dbReference type="GO" id="GO:0016020">
    <property type="term" value="C:membrane"/>
    <property type="evidence" value="ECO:0007669"/>
    <property type="project" value="UniProtKB-SubCell"/>
</dbReference>
<evidence type="ECO:0000256" key="3">
    <source>
        <dbReference type="ARBA" id="ARBA00022801"/>
    </source>
</evidence>
<keyword evidence="3" id="KW-0378">Hydrolase</keyword>
<dbReference type="EMBL" id="PDHH01000009">
    <property type="protein sequence ID" value="PSM51293.1"/>
    <property type="molecule type" value="Genomic_DNA"/>
</dbReference>
<proteinExistence type="predicted"/>
<evidence type="ECO:0000256" key="6">
    <source>
        <dbReference type="SAM" id="Coils"/>
    </source>
</evidence>
<dbReference type="InterPro" id="IPR045063">
    <property type="entry name" value="Dynamin_N"/>
</dbReference>
<accession>A0A2P8QYF4</accession>
<dbReference type="AlphaFoldDB" id="A0A2P8QYF4"/>
<evidence type="ECO:0000313" key="9">
    <source>
        <dbReference type="Proteomes" id="UP000240535"/>
    </source>
</evidence>
<dbReference type="InterPro" id="IPR027417">
    <property type="entry name" value="P-loop_NTPase"/>
</dbReference>
<keyword evidence="2" id="KW-0547">Nucleotide-binding</keyword>
<reference evidence="9" key="1">
    <citation type="submission" date="2017-10" db="EMBL/GenBank/DDBJ databases">
        <title>Campylobacter species from seals.</title>
        <authorList>
            <person name="Gilbert M.J."/>
            <person name="Zomer A.L."/>
            <person name="Timmerman A.J."/>
            <person name="Duim B."/>
            <person name="Wagenaar J.A."/>
        </authorList>
    </citation>
    <scope>NUCLEOTIDE SEQUENCE [LARGE SCALE GENOMIC DNA]</scope>
    <source>
        <strain evidence="9">17S00004-5</strain>
    </source>
</reference>
<dbReference type="Proteomes" id="UP000240535">
    <property type="component" value="Unassembled WGS sequence"/>
</dbReference>
<dbReference type="PANTHER" id="PTHR10465:SF0">
    <property type="entry name" value="SARCALUMENIN"/>
    <property type="match status" value="1"/>
</dbReference>
<dbReference type="Gene3D" id="3.40.50.300">
    <property type="entry name" value="P-loop containing nucleotide triphosphate hydrolases"/>
    <property type="match status" value="1"/>
</dbReference>
<dbReference type="InterPro" id="IPR027094">
    <property type="entry name" value="Mitofusin_fam"/>
</dbReference>
<evidence type="ECO:0000256" key="4">
    <source>
        <dbReference type="ARBA" id="ARBA00023134"/>
    </source>
</evidence>